<feature type="compositionally biased region" description="Acidic residues" evidence="1">
    <location>
        <begin position="270"/>
        <end position="280"/>
    </location>
</feature>
<dbReference type="Gene3D" id="3.30.160.20">
    <property type="match status" value="1"/>
</dbReference>
<reference evidence="3" key="1">
    <citation type="journal article" date="2023" name="G3 (Bethesda)">
        <title>Whole genome assemblies of Zophobas morio and Tenebrio molitor.</title>
        <authorList>
            <person name="Kaur S."/>
            <person name="Stinson S.A."/>
            <person name="diCenzo G.C."/>
        </authorList>
    </citation>
    <scope>NUCLEOTIDE SEQUENCE</scope>
    <source>
        <strain evidence="3">QUZm001</strain>
    </source>
</reference>
<dbReference type="SUPFAM" id="SSF49879">
    <property type="entry name" value="SMAD/FHA domain"/>
    <property type="match status" value="1"/>
</dbReference>
<dbReference type="Pfam" id="PF00498">
    <property type="entry name" value="FHA"/>
    <property type="match status" value="1"/>
</dbReference>
<feature type="region of interest" description="Disordered" evidence="1">
    <location>
        <begin position="1"/>
        <end position="97"/>
    </location>
</feature>
<comment type="caution">
    <text evidence="3">The sequence shown here is derived from an EMBL/GenBank/DDBJ whole genome shotgun (WGS) entry which is preliminary data.</text>
</comment>
<feature type="compositionally biased region" description="Acidic residues" evidence="1">
    <location>
        <begin position="564"/>
        <end position="576"/>
    </location>
</feature>
<dbReference type="InterPro" id="IPR000253">
    <property type="entry name" value="FHA_dom"/>
</dbReference>
<feature type="domain" description="FHA" evidence="2">
    <location>
        <begin position="138"/>
        <end position="193"/>
    </location>
</feature>
<dbReference type="InterPro" id="IPR050923">
    <property type="entry name" value="Cell_Proc_Reg/RNA_Proc"/>
</dbReference>
<feature type="compositionally biased region" description="Basic and acidic residues" evidence="1">
    <location>
        <begin position="618"/>
        <end position="640"/>
    </location>
</feature>
<dbReference type="CDD" id="cd22677">
    <property type="entry name" value="FHA_Kanadaptin"/>
    <property type="match status" value="1"/>
</dbReference>
<evidence type="ECO:0000313" key="3">
    <source>
        <dbReference type="EMBL" id="KAJ3641233.1"/>
    </source>
</evidence>
<keyword evidence="4" id="KW-1185">Reference proteome</keyword>
<feature type="compositionally biased region" description="Basic and acidic residues" evidence="1">
    <location>
        <begin position="577"/>
        <end position="606"/>
    </location>
</feature>
<dbReference type="InterPro" id="IPR008984">
    <property type="entry name" value="SMAD_FHA_dom_sf"/>
</dbReference>
<accession>A0AA38HPA1</accession>
<gene>
    <name evidence="3" type="ORF">Zmor_027748</name>
</gene>
<evidence type="ECO:0000259" key="2">
    <source>
        <dbReference type="PROSITE" id="PS50006"/>
    </source>
</evidence>
<dbReference type="EMBL" id="JALNTZ010000009">
    <property type="protein sequence ID" value="KAJ3641233.1"/>
    <property type="molecule type" value="Genomic_DNA"/>
</dbReference>
<dbReference type="FunFam" id="2.60.200.20:FF:000054">
    <property type="entry name" value="Putative coiled-coil proteincoiled-coil protein"/>
    <property type="match status" value="1"/>
</dbReference>
<feature type="compositionally biased region" description="Basic and acidic residues" evidence="1">
    <location>
        <begin position="1"/>
        <end position="27"/>
    </location>
</feature>
<dbReference type="PANTHER" id="PTHR23308">
    <property type="entry name" value="NUCLEAR INHIBITOR OF PROTEIN PHOSPHATASE-1"/>
    <property type="match status" value="1"/>
</dbReference>
<feature type="compositionally biased region" description="Basic and acidic residues" evidence="1">
    <location>
        <begin position="37"/>
        <end position="48"/>
    </location>
</feature>
<name>A0AA38HPA1_9CUCU</name>
<dbReference type="Gene3D" id="2.60.200.20">
    <property type="match status" value="1"/>
</dbReference>
<feature type="compositionally biased region" description="Basic residues" evidence="1">
    <location>
        <begin position="607"/>
        <end position="617"/>
    </location>
</feature>
<proteinExistence type="predicted"/>
<dbReference type="Proteomes" id="UP001168821">
    <property type="component" value="Unassembled WGS sequence"/>
</dbReference>
<dbReference type="PROSITE" id="PS50006">
    <property type="entry name" value="FHA_DOMAIN"/>
    <property type="match status" value="1"/>
</dbReference>
<dbReference type="CDD" id="cd19856">
    <property type="entry name" value="DSRM_Kanadaptin"/>
    <property type="match status" value="1"/>
</dbReference>
<sequence length="663" mass="76312">MLEAWNERREVTSTRDFDDGRDAKPWSEDAMDAEDTEAPKDEKKESPFKKPMLVGKIGKLPKKLKTPAPPLTIPEPVETPPDITIVEPDTPKPPENRSLPYEEPPWSALPQASHEYNLEVLKSGAIIETINIMEKAFWVFGRLTNCDVCMQHPTISRYHAVLQYRKAETADKTGFYIYDLESTHGTFLNKRRIKPRSYVRMNVGHMLKLGCSTRTYILTGPDEDTEEESPLTVTELKQKREQELLQRQLDKAKEEERRKRDEDRGIDWGLGEDADEETDLTENPFAQTNNEDLYLENPKKALRGFFEREGLELEYDCTEQGIGQFVCKVELPVDDEVGRPIFAEVFHKGKKKEAVIQCALEACRILDRHGLLRQATHESKKRKPKNWEENDFYDSDDDTFLDRTGTVEKKREKRMSAKVPQKAETYESLMEKEKSISSGIRKLEAEIADSQRKLASLDASSSAEVDPLDSFMMELKQSKPSKQTVNKLKADLVKLKQEHANVIKLVNIARPASLPPLVAEYATTSVKSLQVENKALPVFGKRKKIKVQLSVNKQSVEEEHANNEDEEEEEEEEEEVETKKETLPTKMVTQEEKEARETKDETEAIAKRRRKNQRRIQQKQERAESEKRKGYEEDASKEDYNMWVPPTGQTGDGRTALNEKYGY</sequence>
<dbReference type="AlphaFoldDB" id="A0AA38HPA1"/>
<organism evidence="3 4">
    <name type="scientific">Zophobas morio</name>
    <dbReference type="NCBI Taxonomy" id="2755281"/>
    <lineage>
        <taxon>Eukaryota</taxon>
        <taxon>Metazoa</taxon>
        <taxon>Ecdysozoa</taxon>
        <taxon>Arthropoda</taxon>
        <taxon>Hexapoda</taxon>
        <taxon>Insecta</taxon>
        <taxon>Pterygota</taxon>
        <taxon>Neoptera</taxon>
        <taxon>Endopterygota</taxon>
        <taxon>Coleoptera</taxon>
        <taxon>Polyphaga</taxon>
        <taxon>Cucujiformia</taxon>
        <taxon>Tenebrionidae</taxon>
        <taxon>Zophobas</taxon>
    </lineage>
</organism>
<feature type="region of interest" description="Disordered" evidence="1">
    <location>
        <begin position="248"/>
        <end position="281"/>
    </location>
</feature>
<feature type="region of interest" description="Disordered" evidence="1">
    <location>
        <begin position="554"/>
        <end position="663"/>
    </location>
</feature>
<dbReference type="SMART" id="SM00358">
    <property type="entry name" value="DSRM"/>
    <property type="match status" value="1"/>
</dbReference>
<feature type="compositionally biased region" description="Pro residues" evidence="1">
    <location>
        <begin position="67"/>
        <end position="79"/>
    </location>
</feature>
<feature type="compositionally biased region" description="Basic and acidic residues" evidence="1">
    <location>
        <begin position="248"/>
        <end position="266"/>
    </location>
</feature>
<evidence type="ECO:0000313" key="4">
    <source>
        <dbReference type="Proteomes" id="UP001168821"/>
    </source>
</evidence>
<dbReference type="InterPro" id="IPR014720">
    <property type="entry name" value="dsRBD_dom"/>
</dbReference>
<protein>
    <recommendedName>
        <fullName evidence="2">FHA domain-containing protein</fullName>
    </recommendedName>
</protein>
<evidence type="ECO:0000256" key="1">
    <source>
        <dbReference type="SAM" id="MobiDB-lite"/>
    </source>
</evidence>
<dbReference type="SMART" id="SM00240">
    <property type="entry name" value="FHA"/>
    <property type="match status" value="1"/>
</dbReference>
<dbReference type="GO" id="GO:0010468">
    <property type="term" value="P:regulation of gene expression"/>
    <property type="evidence" value="ECO:0007669"/>
    <property type="project" value="UniProtKB-ARBA"/>
</dbReference>